<keyword evidence="1" id="KW-1133">Transmembrane helix</keyword>
<gene>
    <name evidence="3" type="ORF">BBK15_09200</name>
</gene>
<dbReference type="Pfam" id="PF08378">
    <property type="entry name" value="NERD"/>
    <property type="match status" value="1"/>
</dbReference>
<feature type="transmembrane region" description="Helical" evidence="1">
    <location>
        <begin position="6"/>
        <end position="27"/>
    </location>
</feature>
<protein>
    <recommendedName>
        <fullName evidence="2">NERD domain-containing protein</fullName>
    </recommendedName>
</protein>
<organism evidence="3 4">
    <name type="scientific">Bifidobacterium adolescentis</name>
    <dbReference type="NCBI Taxonomy" id="1680"/>
    <lineage>
        <taxon>Bacteria</taxon>
        <taxon>Bacillati</taxon>
        <taxon>Actinomycetota</taxon>
        <taxon>Actinomycetes</taxon>
        <taxon>Bifidobacteriales</taxon>
        <taxon>Bifidobacteriaceae</taxon>
        <taxon>Bifidobacterium</taxon>
    </lineage>
</organism>
<feature type="domain" description="NERD" evidence="2">
    <location>
        <begin position="121"/>
        <end position="224"/>
    </location>
</feature>
<keyword evidence="1" id="KW-0472">Membrane</keyword>
<evidence type="ECO:0000313" key="3">
    <source>
        <dbReference type="EMBL" id="OFA33809.1"/>
    </source>
</evidence>
<proteinExistence type="predicted"/>
<dbReference type="InterPro" id="IPR011528">
    <property type="entry name" value="NERD"/>
</dbReference>
<dbReference type="PROSITE" id="PS50965">
    <property type="entry name" value="NERD"/>
    <property type="match status" value="1"/>
</dbReference>
<sequence length="306" mass="31475">MLQWIILALGLCLCAGGHWFVGLLLVLISGRWLAAAVGLLLLALAAAALMAASDSTPSDIWTGERPMEPLSAPRGPEPVSYGVGDAAFAAWLAAPNVHGRPAAGLKATAVADGMDGRNVAAGVAGEDSVARMLASIGIRNAHVFLSCRNPGDATGRADIDVVVVSGRTVWLLDAKHYRPASPDAYLVPTPGLDAMRGGGELRAYDSNTNLNVPVGSLAGVAPVRTYHAGGNMAWAADSVRSGLPAGLDVRPVVLLSRTTGGVYGVMRGTMFPGAVPVMQADAWASAFTDAPADPRAVGYFGRLLKS</sequence>
<feature type="transmembrane region" description="Helical" evidence="1">
    <location>
        <begin position="32"/>
        <end position="52"/>
    </location>
</feature>
<reference evidence="3 4" key="1">
    <citation type="submission" date="2016-07" db="EMBL/GenBank/DDBJ databases">
        <title>Draft Genome Sequence of Bifidobacterium adolescentis strain Km 4.</title>
        <authorList>
            <person name="Danilenko V.N."/>
        </authorList>
    </citation>
    <scope>NUCLEOTIDE SEQUENCE [LARGE SCALE GENOMIC DNA]</scope>
    <source>
        <strain evidence="3 4">Km 4</strain>
    </source>
</reference>
<evidence type="ECO:0000256" key="1">
    <source>
        <dbReference type="SAM" id="Phobius"/>
    </source>
</evidence>
<dbReference type="EMBL" id="MAXD01000011">
    <property type="protein sequence ID" value="OFA33809.1"/>
    <property type="molecule type" value="Genomic_DNA"/>
</dbReference>
<dbReference type="AlphaFoldDB" id="A0A1E7XYC4"/>
<keyword evidence="1" id="KW-0812">Transmembrane</keyword>
<name>A0A1E7XYC4_BIFAD</name>
<dbReference type="Proteomes" id="UP000175684">
    <property type="component" value="Unassembled WGS sequence"/>
</dbReference>
<comment type="caution">
    <text evidence="3">The sequence shown here is derived from an EMBL/GenBank/DDBJ whole genome shotgun (WGS) entry which is preliminary data.</text>
</comment>
<accession>A0A1E7XYC4</accession>
<evidence type="ECO:0000259" key="2">
    <source>
        <dbReference type="PROSITE" id="PS50965"/>
    </source>
</evidence>
<evidence type="ECO:0000313" key="4">
    <source>
        <dbReference type="Proteomes" id="UP000175684"/>
    </source>
</evidence>